<dbReference type="SUPFAM" id="SSF52540">
    <property type="entry name" value="P-loop containing nucleoside triphosphate hydrolases"/>
    <property type="match status" value="1"/>
</dbReference>
<dbReference type="InterPro" id="IPR006554">
    <property type="entry name" value="Helicase-like_DEXD_c2"/>
</dbReference>
<dbReference type="Proteomes" id="UP000255265">
    <property type="component" value="Unassembled WGS sequence"/>
</dbReference>
<evidence type="ECO:0000256" key="13">
    <source>
        <dbReference type="ARBA" id="ARBA00038058"/>
    </source>
</evidence>
<keyword evidence="16" id="KW-1185">Reference proteome</keyword>
<dbReference type="SMART" id="SM00491">
    <property type="entry name" value="HELICc2"/>
    <property type="match status" value="1"/>
</dbReference>
<keyword evidence="3" id="KW-0547">Nucleotide-binding</keyword>
<dbReference type="Pfam" id="PF13307">
    <property type="entry name" value="Helicase_C_2"/>
    <property type="match status" value="1"/>
</dbReference>
<evidence type="ECO:0000256" key="3">
    <source>
        <dbReference type="ARBA" id="ARBA00022741"/>
    </source>
</evidence>
<dbReference type="InterPro" id="IPR045028">
    <property type="entry name" value="DinG/Rad3-like"/>
</dbReference>
<keyword evidence="4" id="KW-0227">DNA damage</keyword>
<dbReference type="EMBL" id="QQAV01000016">
    <property type="protein sequence ID" value="RDI17736.1"/>
    <property type="molecule type" value="Genomic_DNA"/>
</dbReference>
<proteinExistence type="inferred from homology"/>
<dbReference type="GO" id="GO:0005524">
    <property type="term" value="F:ATP binding"/>
    <property type="evidence" value="ECO:0007669"/>
    <property type="project" value="UniProtKB-KW"/>
</dbReference>
<keyword evidence="7" id="KW-0067">ATP-binding</keyword>
<evidence type="ECO:0000313" key="15">
    <source>
        <dbReference type="EMBL" id="RDI17736.1"/>
    </source>
</evidence>
<keyword evidence="2" id="KW-0479">Metal-binding</keyword>
<reference evidence="15 16" key="1">
    <citation type="submission" date="2018-07" db="EMBL/GenBank/DDBJ databases">
        <title>Genomic Encyclopedia of Type Strains, Phase IV (KMG-IV): sequencing the most valuable type-strain genomes for metagenomic binning, comparative biology and taxonomic classification.</title>
        <authorList>
            <person name="Goeker M."/>
        </authorList>
    </citation>
    <scope>NUCLEOTIDE SEQUENCE [LARGE SCALE GENOMIC DNA]</scope>
    <source>
        <strain evidence="15 16">DSM 21352</strain>
    </source>
</reference>
<dbReference type="GO" id="GO:0003678">
    <property type="term" value="F:DNA helicase activity"/>
    <property type="evidence" value="ECO:0007669"/>
    <property type="project" value="InterPro"/>
</dbReference>
<keyword evidence="8" id="KW-0408">Iron</keyword>
<keyword evidence="10" id="KW-0238">DNA-binding</keyword>
<evidence type="ECO:0000256" key="11">
    <source>
        <dbReference type="ARBA" id="ARBA00023204"/>
    </source>
</evidence>
<dbReference type="InterPro" id="IPR027417">
    <property type="entry name" value="P-loop_NTPase"/>
</dbReference>
<keyword evidence="6" id="KW-0347">Helicase</keyword>
<evidence type="ECO:0000256" key="2">
    <source>
        <dbReference type="ARBA" id="ARBA00022723"/>
    </source>
</evidence>
<dbReference type="InterPro" id="IPR010614">
    <property type="entry name" value="RAD3-like_helicase_DEAD"/>
</dbReference>
<dbReference type="GO" id="GO:0016818">
    <property type="term" value="F:hydrolase activity, acting on acid anhydrides, in phosphorus-containing anhydrides"/>
    <property type="evidence" value="ECO:0007669"/>
    <property type="project" value="InterPro"/>
</dbReference>
<dbReference type="Pfam" id="PF06733">
    <property type="entry name" value="DEAD_2"/>
    <property type="match status" value="1"/>
</dbReference>
<keyword evidence="12" id="KW-0413">Isomerase</keyword>
<dbReference type="PANTHER" id="PTHR11472:SF34">
    <property type="entry name" value="REGULATOR OF TELOMERE ELONGATION HELICASE 1"/>
    <property type="match status" value="1"/>
</dbReference>
<dbReference type="RefSeq" id="WP_114804827.1">
    <property type="nucleotide sequence ID" value="NZ_QQAV01000016.1"/>
</dbReference>
<evidence type="ECO:0000256" key="6">
    <source>
        <dbReference type="ARBA" id="ARBA00022806"/>
    </source>
</evidence>
<evidence type="ECO:0000256" key="10">
    <source>
        <dbReference type="ARBA" id="ARBA00023125"/>
    </source>
</evidence>
<evidence type="ECO:0000256" key="8">
    <source>
        <dbReference type="ARBA" id="ARBA00023004"/>
    </source>
</evidence>
<sequence length="749" mass="82291">MTRVSVKSLCAFAAKAGDLDIRFVPAPTAHEGQAGHSLVQSRRGPGYEREVALETVVDGLQVRGRADGYDAGQRRVEEIKTFRGDFARVKGNHRALHWAQARTYAAMLCERDALTSITVALVYLDLASGEETVLQEHCEATALQAVLQAMCEAYARWAQQEEAHRAQRDAQMAQLAFPHGDFRAGQHKLSRDVYLAAARRRCLIAQAPTGIGKTLATTYPLLRGLAAHGTDKVFFLTAKTPGRQVALDALRQLGEDRALRVLELSARESACERPGAACHGDSCPLAKGFYDRLPAARAEAAEARWLDREALRRIAAGHGVCPYFLGQEMVRWSDVVVGDYNYYFDGSAMLHALARDEEWQVAVLVDEAHNLVDRARAMYSTTLAFTLLDGGETVAPAFVQAALRRVRREWRQVSRAQAVPYAAATDLPEPLVRSLADAVAALSEHAAQSSPELTGPLQELFFGLLALVRLADVFGPHSVFEVTNTPEGEPLTLAIRNLVPAGFLRPRFAGASTAVLFSGTIAPFGYYRDLLGLPEDTVELEVDSPFRAEQLRVEVARDVSTRLRDRPRSLPRITAVMARQFAQRPGNYIAFFSSFAYLDMAFEAFARQHPGVPVWRQSSGMPERERTAFVARFAPGGQGIAFAVLGGAFAEGVDLPGDRLVGAFVASLGLPQHDEANEVLRERMEAMFGQGYAYTYLYPGLRKVVQAAGRVVRTEQDTGVVHLLDDRFAQPEVLALLPRWWTVSMASGR</sequence>
<evidence type="ECO:0000256" key="12">
    <source>
        <dbReference type="ARBA" id="ARBA00023235"/>
    </source>
</evidence>
<comment type="similarity">
    <text evidence="13">Belongs to the helicase family. DinG subfamily.</text>
</comment>
<dbReference type="GO" id="GO:0006281">
    <property type="term" value="P:DNA repair"/>
    <property type="evidence" value="ECO:0007669"/>
    <property type="project" value="UniProtKB-KW"/>
</dbReference>
<dbReference type="OrthoDB" id="9765586at2"/>
<evidence type="ECO:0000256" key="9">
    <source>
        <dbReference type="ARBA" id="ARBA00023014"/>
    </source>
</evidence>
<dbReference type="GO" id="GO:0046872">
    <property type="term" value="F:metal ion binding"/>
    <property type="evidence" value="ECO:0007669"/>
    <property type="project" value="UniProtKB-KW"/>
</dbReference>
<dbReference type="AlphaFoldDB" id="A0A370F7L1"/>
<dbReference type="SMART" id="SM00488">
    <property type="entry name" value="DEXDc2"/>
    <property type="match status" value="1"/>
</dbReference>
<comment type="caution">
    <text evidence="15">The sequence shown here is derived from an EMBL/GenBank/DDBJ whole genome shotgun (WGS) entry which is preliminary data.</text>
</comment>
<keyword evidence="5" id="KW-0378">Hydrolase</keyword>
<dbReference type="GO" id="GO:0003677">
    <property type="term" value="F:DNA binding"/>
    <property type="evidence" value="ECO:0007669"/>
    <property type="project" value="UniProtKB-KW"/>
</dbReference>
<dbReference type="GO" id="GO:0051539">
    <property type="term" value="F:4 iron, 4 sulfur cluster binding"/>
    <property type="evidence" value="ECO:0007669"/>
    <property type="project" value="UniProtKB-KW"/>
</dbReference>
<dbReference type="Gene3D" id="3.40.50.300">
    <property type="entry name" value="P-loop containing nucleotide triphosphate hydrolases"/>
    <property type="match status" value="2"/>
</dbReference>
<evidence type="ECO:0000256" key="1">
    <source>
        <dbReference type="ARBA" id="ARBA00022485"/>
    </source>
</evidence>
<evidence type="ECO:0000256" key="4">
    <source>
        <dbReference type="ARBA" id="ARBA00022763"/>
    </source>
</evidence>
<name>A0A370F7L1_9BURK</name>
<evidence type="ECO:0000256" key="5">
    <source>
        <dbReference type="ARBA" id="ARBA00022801"/>
    </source>
</evidence>
<feature type="domain" description="Helicase ATP-binding" evidence="14">
    <location>
        <begin position="172"/>
        <end position="420"/>
    </location>
</feature>
<dbReference type="PROSITE" id="PS51193">
    <property type="entry name" value="HELICASE_ATP_BIND_2"/>
    <property type="match status" value="1"/>
</dbReference>
<keyword evidence="11" id="KW-0234">DNA repair</keyword>
<keyword evidence="9" id="KW-0411">Iron-sulfur</keyword>
<protein>
    <submittedName>
        <fullName evidence="15">DNA excision repair protein ERCC-2</fullName>
    </submittedName>
</protein>
<organism evidence="15 16">
    <name type="scientific">Pseudacidovorax intermedius</name>
    <dbReference type="NCBI Taxonomy" id="433924"/>
    <lineage>
        <taxon>Bacteria</taxon>
        <taxon>Pseudomonadati</taxon>
        <taxon>Pseudomonadota</taxon>
        <taxon>Betaproteobacteria</taxon>
        <taxon>Burkholderiales</taxon>
        <taxon>Comamonadaceae</taxon>
        <taxon>Pseudacidovorax</taxon>
    </lineage>
</organism>
<dbReference type="PANTHER" id="PTHR11472">
    <property type="entry name" value="DNA REPAIR DEAD HELICASE RAD3/XP-D SUBFAMILY MEMBER"/>
    <property type="match status" value="1"/>
</dbReference>
<gene>
    <name evidence="15" type="ORF">DFR41_11663</name>
</gene>
<evidence type="ECO:0000256" key="7">
    <source>
        <dbReference type="ARBA" id="ARBA00022840"/>
    </source>
</evidence>
<dbReference type="InterPro" id="IPR006555">
    <property type="entry name" value="ATP-dep_Helicase_C"/>
</dbReference>
<accession>A0A370F7L1</accession>
<dbReference type="InterPro" id="IPR014013">
    <property type="entry name" value="Helic_SF1/SF2_ATP-bd_DinG/Rad3"/>
</dbReference>
<evidence type="ECO:0000259" key="14">
    <source>
        <dbReference type="PROSITE" id="PS51193"/>
    </source>
</evidence>
<evidence type="ECO:0000313" key="16">
    <source>
        <dbReference type="Proteomes" id="UP000255265"/>
    </source>
</evidence>
<keyword evidence="1" id="KW-0004">4Fe-4S</keyword>